<evidence type="ECO:0000313" key="3">
    <source>
        <dbReference type="Proteomes" id="UP001159405"/>
    </source>
</evidence>
<evidence type="ECO:0000256" key="1">
    <source>
        <dbReference type="SAM" id="MobiDB-lite"/>
    </source>
</evidence>
<gene>
    <name evidence="2" type="ORF">PLOB_00013065</name>
</gene>
<reference evidence="2 3" key="1">
    <citation type="submission" date="2022-05" db="EMBL/GenBank/DDBJ databases">
        <authorList>
            <consortium name="Genoscope - CEA"/>
            <person name="William W."/>
        </authorList>
    </citation>
    <scope>NUCLEOTIDE SEQUENCE [LARGE SCALE GENOMIC DNA]</scope>
</reference>
<accession>A0ABN8R1D2</accession>
<evidence type="ECO:0000313" key="2">
    <source>
        <dbReference type="EMBL" id="CAH3172586.1"/>
    </source>
</evidence>
<comment type="caution">
    <text evidence="2">The sequence shown here is derived from an EMBL/GenBank/DDBJ whole genome shotgun (WGS) entry which is preliminary data.</text>
</comment>
<feature type="region of interest" description="Disordered" evidence="1">
    <location>
        <begin position="93"/>
        <end position="117"/>
    </location>
</feature>
<feature type="compositionally biased region" description="Basic and acidic residues" evidence="1">
    <location>
        <begin position="93"/>
        <end position="102"/>
    </location>
</feature>
<dbReference type="EMBL" id="CALNXK010000174">
    <property type="protein sequence ID" value="CAH3172586.1"/>
    <property type="molecule type" value="Genomic_DNA"/>
</dbReference>
<keyword evidence="3" id="KW-1185">Reference proteome</keyword>
<feature type="region of interest" description="Disordered" evidence="1">
    <location>
        <begin position="1"/>
        <end position="62"/>
    </location>
</feature>
<sequence>MEEGGQRDPLIPPDEDDDDGDENTTQPFQPDDHSTPGPSSEEIPMTTFSRGREKGPESAETSFIEGQIKDAFGPEGEVLIAQEDKEISELQKSIREDKESRTMKMNIPQRGKEHEKE</sequence>
<protein>
    <submittedName>
        <fullName evidence="2">Uncharacterized protein</fullName>
    </submittedName>
</protein>
<name>A0ABN8R1D2_9CNID</name>
<proteinExistence type="predicted"/>
<feature type="compositionally biased region" description="Acidic residues" evidence="1">
    <location>
        <begin position="13"/>
        <end position="22"/>
    </location>
</feature>
<dbReference type="Proteomes" id="UP001159405">
    <property type="component" value="Unassembled WGS sequence"/>
</dbReference>
<organism evidence="2 3">
    <name type="scientific">Porites lobata</name>
    <dbReference type="NCBI Taxonomy" id="104759"/>
    <lineage>
        <taxon>Eukaryota</taxon>
        <taxon>Metazoa</taxon>
        <taxon>Cnidaria</taxon>
        <taxon>Anthozoa</taxon>
        <taxon>Hexacorallia</taxon>
        <taxon>Scleractinia</taxon>
        <taxon>Fungiina</taxon>
        <taxon>Poritidae</taxon>
        <taxon>Porites</taxon>
    </lineage>
</organism>